<dbReference type="Pfam" id="PF01761">
    <property type="entry name" value="DHQ_synthase"/>
    <property type="match status" value="1"/>
</dbReference>
<evidence type="ECO:0000256" key="2">
    <source>
        <dbReference type="ARBA" id="ARBA00001911"/>
    </source>
</evidence>
<feature type="binding site" evidence="17">
    <location>
        <begin position="169"/>
        <end position="172"/>
    </location>
    <ligand>
        <name>NAD(+)</name>
        <dbReference type="ChEBI" id="CHEBI:57540"/>
    </ligand>
</feature>
<evidence type="ECO:0000256" key="17">
    <source>
        <dbReference type="HAMAP-Rule" id="MF_00110"/>
    </source>
</evidence>
<keyword evidence="13 17" id="KW-0520">NAD</keyword>
<dbReference type="NCBIfam" id="TIGR01357">
    <property type="entry name" value="aroB"/>
    <property type="match status" value="1"/>
</dbReference>
<dbReference type="Gene3D" id="1.20.1090.10">
    <property type="entry name" value="Dehydroquinate synthase-like - alpha domain"/>
    <property type="match status" value="1"/>
</dbReference>
<evidence type="ECO:0000256" key="15">
    <source>
        <dbReference type="ARBA" id="ARBA00023239"/>
    </source>
</evidence>
<name>A0ABX2VBD7_9BACL</name>
<comment type="caution">
    <text evidence="17">Lacks conserved residue(s) required for the propagation of feature annotation.</text>
</comment>
<keyword evidence="18" id="KW-0812">Transmembrane</keyword>
<dbReference type="HAMAP" id="MF_00110">
    <property type="entry name" value="DHQ_synthase"/>
    <property type="match status" value="1"/>
</dbReference>
<evidence type="ECO:0000256" key="7">
    <source>
        <dbReference type="ARBA" id="ARBA00017684"/>
    </source>
</evidence>
<dbReference type="InterPro" id="IPR030960">
    <property type="entry name" value="DHQS/DOIS_N"/>
</dbReference>
<dbReference type="Proteomes" id="UP000078447">
    <property type="component" value="Unassembled WGS sequence"/>
</dbReference>
<evidence type="ECO:0000256" key="9">
    <source>
        <dbReference type="ARBA" id="ARBA00022605"/>
    </source>
</evidence>
<dbReference type="Pfam" id="PF24621">
    <property type="entry name" value="DHQS_C"/>
    <property type="match status" value="1"/>
</dbReference>
<dbReference type="SUPFAM" id="SSF56796">
    <property type="entry name" value="Dehydroquinate synthase-like"/>
    <property type="match status" value="1"/>
</dbReference>
<evidence type="ECO:0000256" key="4">
    <source>
        <dbReference type="ARBA" id="ARBA00004661"/>
    </source>
</evidence>
<feature type="domain" description="3-dehydroquinate synthase C-terminal" evidence="20">
    <location>
        <begin position="181"/>
        <end position="314"/>
    </location>
</feature>
<evidence type="ECO:0000313" key="21">
    <source>
        <dbReference type="EMBL" id="OAN15160.1"/>
    </source>
</evidence>
<evidence type="ECO:0000256" key="13">
    <source>
        <dbReference type="ARBA" id="ARBA00023027"/>
    </source>
</evidence>
<keyword evidence="18" id="KW-0472">Membrane</keyword>
<evidence type="ECO:0000256" key="8">
    <source>
        <dbReference type="ARBA" id="ARBA00022490"/>
    </source>
</evidence>
<keyword evidence="8 17" id="KW-0963">Cytoplasm</keyword>
<evidence type="ECO:0000256" key="14">
    <source>
        <dbReference type="ARBA" id="ARBA00023141"/>
    </source>
</evidence>
<evidence type="ECO:0000256" key="10">
    <source>
        <dbReference type="ARBA" id="ARBA00022723"/>
    </source>
</evidence>
<dbReference type="EC" id="4.2.3.4" evidence="6 17"/>
<comment type="caution">
    <text evidence="21">The sequence shown here is derived from an EMBL/GenBank/DDBJ whole genome shotgun (WGS) entry which is preliminary data.</text>
</comment>
<protein>
    <recommendedName>
        <fullName evidence="7 17">3-dehydroquinate synthase</fullName>
        <shortName evidence="17">DHQS</shortName>
        <ecNumber evidence="6 17">4.2.3.4</ecNumber>
    </recommendedName>
</protein>
<gene>
    <name evidence="17" type="primary">aroB</name>
    <name evidence="21" type="ORF">A3783_04225</name>
</gene>
<dbReference type="CDD" id="cd08195">
    <property type="entry name" value="DHQS"/>
    <property type="match status" value="1"/>
</dbReference>
<proteinExistence type="inferred from homology"/>
<feature type="binding site" evidence="17">
    <location>
        <position position="184"/>
    </location>
    <ligand>
        <name>Zn(2+)</name>
        <dbReference type="ChEBI" id="CHEBI:29105"/>
    </ligand>
</feature>
<evidence type="ECO:0000313" key="22">
    <source>
        <dbReference type="Proteomes" id="UP000078447"/>
    </source>
</evidence>
<dbReference type="PANTHER" id="PTHR43622">
    <property type="entry name" value="3-DEHYDROQUINATE SYNTHASE"/>
    <property type="match status" value="1"/>
</dbReference>
<comment type="subcellular location">
    <subcellularLocation>
        <location evidence="3 17">Cytoplasm</location>
    </subcellularLocation>
</comment>
<keyword evidence="22" id="KW-1185">Reference proteome</keyword>
<dbReference type="InterPro" id="IPR050071">
    <property type="entry name" value="Dehydroquinate_synthase"/>
</dbReference>
<evidence type="ECO:0000256" key="6">
    <source>
        <dbReference type="ARBA" id="ARBA00013031"/>
    </source>
</evidence>
<dbReference type="InterPro" id="IPR056179">
    <property type="entry name" value="DHQS_C"/>
</dbReference>
<feature type="binding site" evidence="17">
    <location>
        <position position="142"/>
    </location>
    <ligand>
        <name>NAD(+)</name>
        <dbReference type="ChEBI" id="CHEBI:57540"/>
    </ligand>
</feature>
<keyword evidence="16 17" id="KW-0170">Cobalt</keyword>
<evidence type="ECO:0000256" key="5">
    <source>
        <dbReference type="ARBA" id="ARBA00005412"/>
    </source>
</evidence>
<accession>A0ABX2VBD7</accession>
<feature type="domain" description="3-dehydroquinate synthase N-terminal" evidence="19">
    <location>
        <begin position="70"/>
        <end position="179"/>
    </location>
</feature>
<keyword evidence="15 17" id="KW-0456">Lyase</keyword>
<dbReference type="Gene3D" id="3.40.50.1970">
    <property type="match status" value="1"/>
</dbReference>
<keyword evidence="11 17" id="KW-0547">Nucleotide-binding</keyword>
<evidence type="ECO:0000259" key="19">
    <source>
        <dbReference type="Pfam" id="PF01761"/>
    </source>
</evidence>
<comment type="pathway">
    <text evidence="4 17">Metabolic intermediate biosynthesis; chorismate biosynthesis; chorismate from D-erythrose 4-phosphate and phosphoenolpyruvate: step 2/7.</text>
</comment>
<feature type="binding site" evidence="17">
    <location>
        <position position="245"/>
    </location>
    <ligand>
        <name>Zn(2+)</name>
        <dbReference type="ChEBI" id="CHEBI:29105"/>
    </ligand>
</feature>
<feature type="transmembrane region" description="Helical" evidence="18">
    <location>
        <begin position="99"/>
        <end position="120"/>
    </location>
</feature>
<organism evidence="21 22">
    <name type="scientific">Exiguobacterium undae</name>
    <dbReference type="NCBI Taxonomy" id="169177"/>
    <lineage>
        <taxon>Bacteria</taxon>
        <taxon>Bacillati</taxon>
        <taxon>Bacillota</taxon>
        <taxon>Bacilli</taxon>
        <taxon>Bacillales</taxon>
        <taxon>Bacillales Family XII. Incertae Sedis</taxon>
        <taxon>Exiguobacterium</taxon>
    </lineage>
</organism>
<dbReference type="InterPro" id="IPR030963">
    <property type="entry name" value="DHQ_synth_fam"/>
</dbReference>
<evidence type="ECO:0000259" key="20">
    <source>
        <dbReference type="Pfam" id="PF24621"/>
    </source>
</evidence>
<keyword evidence="10 17" id="KW-0479">Metal-binding</keyword>
<comment type="similarity">
    <text evidence="5 17">Belongs to the sugar phosphate cyclases superfamily. Dehydroquinate synthase family.</text>
</comment>
<feature type="binding site" evidence="17">
    <location>
        <position position="260"/>
    </location>
    <ligand>
        <name>Zn(2+)</name>
        <dbReference type="ChEBI" id="CHEBI:29105"/>
    </ligand>
</feature>
<evidence type="ECO:0000256" key="12">
    <source>
        <dbReference type="ARBA" id="ARBA00022833"/>
    </source>
</evidence>
<evidence type="ECO:0000256" key="18">
    <source>
        <dbReference type="SAM" id="Phobius"/>
    </source>
</evidence>
<comment type="cofactor">
    <cofactor evidence="17">
        <name>Co(2+)</name>
        <dbReference type="ChEBI" id="CHEBI:48828"/>
    </cofactor>
    <cofactor evidence="17">
        <name>Zn(2+)</name>
        <dbReference type="ChEBI" id="CHEBI:29105"/>
    </cofactor>
    <text evidence="17">Binds 1 divalent metal cation per subunit. Can use either Co(2+) or Zn(2+).</text>
</comment>
<evidence type="ECO:0000256" key="11">
    <source>
        <dbReference type="ARBA" id="ARBA00022741"/>
    </source>
</evidence>
<comment type="catalytic activity">
    <reaction evidence="1 17">
        <text>7-phospho-2-dehydro-3-deoxy-D-arabino-heptonate = 3-dehydroquinate + phosphate</text>
        <dbReference type="Rhea" id="RHEA:21968"/>
        <dbReference type="ChEBI" id="CHEBI:32364"/>
        <dbReference type="ChEBI" id="CHEBI:43474"/>
        <dbReference type="ChEBI" id="CHEBI:58394"/>
        <dbReference type="EC" id="4.2.3.4"/>
    </reaction>
</comment>
<dbReference type="RefSeq" id="WP_028106056.1">
    <property type="nucleotide sequence ID" value="NZ_LVVL01000001.1"/>
</dbReference>
<keyword evidence="18" id="KW-1133">Transmembrane helix</keyword>
<feature type="binding site" evidence="17">
    <location>
        <begin position="130"/>
        <end position="131"/>
    </location>
    <ligand>
        <name>NAD(+)</name>
        <dbReference type="ChEBI" id="CHEBI:57540"/>
    </ligand>
</feature>
<dbReference type="PIRSF" id="PIRSF001455">
    <property type="entry name" value="DHQ_synth"/>
    <property type="match status" value="1"/>
</dbReference>
<feature type="binding site" evidence="17">
    <location>
        <position position="151"/>
    </location>
    <ligand>
        <name>NAD(+)</name>
        <dbReference type="ChEBI" id="CHEBI:57540"/>
    </ligand>
</feature>
<evidence type="ECO:0000256" key="3">
    <source>
        <dbReference type="ARBA" id="ARBA00004496"/>
    </source>
</evidence>
<evidence type="ECO:0000256" key="1">
    <source>
        <dbReference type="ARBA" id="ARBA00001393"/>
    </source>
</evidence>
<keyword evidence="12 17" id="KW-0862">Zinc</keyword>
<sequence>MTHLQIQASRPYTVYIEPGAVNRLTEVPAAHEADQFWIITDQRVAELHGTTLHEQLEQCFPEKTRLLSRVEPGETSKSLSVYQTLLEDGVKQGATRRTLILAVGGGMIGDLAGFVAATFLRGVPFVQIPTTLLAHDSSVGGKVGLNLRWGKNLVGAFYQPSAVLYDVTFLHTLSDREWRSGFFELLKHGFLARPSFAPALLGLDLEAVKQLPMEEWLASGIAVKQRIVEQDERESGIRAFLNYGHTFGHAVEYASPGLSHGEAIGIGLVFASLLEDNERQAEQLVGLMRRLGMVLPKRHPFEVYLDFMKRDKKNNASIRFVLQRQGSFTLEEIEETRLRDTYDQTVRCLQWD</sequence>
<dbReference type="InterPro" id="IPR016037">
    <property type="entry name" value="DHQ_synth_AroB"/>
</dbReference>
<keyword evidence="9 17" id="KW-0028">Amino-acid biosynthesis</keyword>
<comment type="cofactor">
    <cofactor evidence="2 17">
        <name>NAD(+)</name>
        <dbReference type="ChEBI" id="CHEBI:57540"/>
    </cofactor>
</comment>
<dbReference type="PANTHER" id="PTHR43622:SF7">
    <property type="entry name" value="3-DEHYDROQUINATE SYNTHASE, CHLOROPLASTIC"/>
    <property type="match status" value="1"/>
</dbReference>
<comment type="function">
    <text evidence="17">Catalyzes the conversion of 3-deoxy-D-arabino-heptulosonate 7-phosphate (DAHP) to dehydroquinate (DHQ).</text>
</comment>
<evidence type="ECO:0000256" key="16">
    <source>
        <dbReference type="ARBA" id="ARBA00023285"/>
    </source>
</evidence>
<keyword evidence="14 17" id="KW-0057">Aromatic amino acid biosynthesis</keyword>
<dbReference type="EMBL" id="LVVL01000001">
    <property type="protein sequence ID" value="OAN15160.1"/>
    <property type="molecule type" value="Genomic_DNA"/>
</dbReference>
<reference evidence="21 22" key="1">
    <citation type="submission" date="2016-03" db="EMBL/GenBank/DDBJ databases">
        <authorList>
            <person name="Cho S.-Y."/>
            <person name="Lim S."/>
            <person name="Kim H."/>
            <person name="Soh E.H."/>
            <person name="Moon J.S."/>
        </authorList>
    </citation>
    <scope>NUCLEOTIDE SEQUENCE [LARGE SCALE GENOMIC DNA]</scope>
    <source>
        <strain evidence="21 22">KCTC 3810</strain>
    </source>
</reference>